<dbReference type="Gene3D" id="3.30.450.20">
    <property type="entry name" value="PAS domain"/>
    <property type="match status" value="1"/>
</dbReference>
<organism evidence="1">
    <name type="scientific">Raoultella planticola</name>
    <name type="common">Klebsiella planticola</name>
    <dbReference type="NCBI Taxonomy" id="575"/>
    <lineage>
        <taxon>Bacteria</taxon>
        <taxon>Pseudomonadati</taxon>
        <taxon>Pseudomonadota</taxon>
        <taxon>Gammaproteobacteria</taxon>
        <taxon>Enterobacterales</taxon>
        <taxon>Enterobacteriaceae</taxon>
        <taxon>Klebsiella/Raoultella group</taxon>
        <taxon>Raoultella</taxon>
    </lineage>
</organism>
<protein>
    <submittedName>
        <fullName evidence="1">Conjugal transfer protein TrbJ</fullName>
    </submittedName>
</protein>
<reference evidence="1" key="1">
    <citation type="submission" date="2017-10" db="EMBL/GenBank/DDBJ databases">
        <title>FDA dAtabase for Regulatory Grade micrObial Sequences (FDA-ARGOS): Supporting development and validation of Infectious Disease Dx tests.</title>
        <authorList>
            <person name="Croxen M."/>
            <person name="Tallon L.J."/>
            <person name="Sadzewicz L."/>
            <person name="Ott S."/>
            <person name="Zhao X."/>
            <person name="Nagaraj S."/>
            <person name="Vavikolanu K."/>
            <person name="Aluvathingal J."/>
            <person name="Nadendla S."/>
            <person name="Geyer C."/>
            <person name="Sichtig H."/>
        </authorList>
    </citation>
    <scope>NUCLEOTIDE SEQUENCE</scope>
    <source>
        <strain evidence="1">FDAARGOS_429</strain>
        <plasmid evidence="1">unnamed</plasmid>
    </source>
</reference>
<name>A0A291VMV9_RAOPL</name>
<keyword evidence="1" id="KW-0614">Plasmid</keyword>
<evidence type="ECO:0000313" key="1">
    <source>
        <dbReference type="EMBL" id="ATM08477.1"/>
    </source>
</evidence>
<dbReference type="GeneID" id="69758063"/>
<geneLocation type="plasmid" evidence="1">
    <name>unnamed</name>
</geneLocation>
<accession>A0A2C5UU61</accession>
<dbReference type="AlphaFoldDB" id="A0A291VMV9"/>
<accession>A0A291VMV9</accession>
<sequence>MCATDRSQNTVCSQTVSIQYLVEMLNISSSPSFIRNNLGELVHTSPLFDKLFFTNNDRNSWFSSISVDVGVELVKTEIRALTGGSACLVQNVQINDQRWTVFIERISLKEELFSKWVFIQDGDVLHDRSGRYATFALKMNKYIESKYGASNSDWAVFNLYAIGCSHSTISKITGVQEQTSKNVVNKIKKDLQFSDRDHLIISSIYSLSYSRIIHNVIDILKNSVNGLLF</sequence>
<dbReference type="EMBL" id="CP023875">
    <property type="protein sequence ID" value="ATM08477.1"/>
    <property type="molecule type" value="Genomic_DNA"/>
</dbReference>
<gene>
    <name evidence="1" type="ORF">CRT62_28450</name>
</gene>
<proteinExistence type="predicted"/>
<dbReference type="RefSeq" id="WP_071889125.1">
    <property type="nucleotide sequence ID" value="NZ_ABZSJN020000490.1"/>
</dbReference>